<dbReference type="Gene3D" id="3.40.50.720">
    <property type="entry name" value="NAD(P)-binding Rossmann-like Domain"/>
    <property type="match status" value="1"/>
</dbReference>
<dbReference type="InterPro" id="IPR001509">
    <property type="entry name" value="Epimerase_deHydtase"/>
</dbReference>
<dbReference type="PANTHER" id="PTHR48079">
    <property type="entry name" value="PROTEIN YEEZ"/>
    <property type="match status" value="1"/>
</dbReference>
<feature type="domain" description="NAD-dependent epimerase/dehydratase" evidence="1">
    <location>
        <begin position="3"/>
        <end position="203"/>
    </location>
</feature>
<dbReference type="AlphaFoldDB" id="A0A3A8JPH5"/>
<proteinExistence type="predicted"/>
<dbReference type="Proteomes" id="UP000268313">
    <property type="component" value="Unassembled WGS sequence"/>
</dbReference>
<dbReference type="EMBL" id="RAWE01000188">
    <property type="protein sequence ID" value="RKG97135.1"/>
    <property type="molecule type" value="Genomic_DNA"/>
</dbReference>
<keyword evidence="3" id="KW-1185">Reference proteome</keyword>
<dbReference type="RefSeq" id="WP_120606689.1">
    <property type="nucleotide sequence ID" value="NZ_RAWE01000188.1"/>
</dbReference>
<dbReference type="OrthoDB" id="9787292at2"/>
<comment type="caution">
    <text evidence="2">The sequence shown here is derived from an EMBL/GenBank/DDBJ whole genome shotgun (WGS) entry which is preliminary data.</text>
</comment>
<dbReference type="SUPFAM" id="SSF51735">
    <property type="entry name" value="NAD(P)-binding Rossmann-fold domains"/>
    <property type="match status" value="1"/>
</dbReference>
<name>A0A3A8JPH5_9BACT</name>
<dbReference type="InterPro" id="IPR051783">
    <property type="entry name" value="NAD(P)-dependent_oxidoreduct"/>
</dbReference>
<evidence type="ECO:0000313" key="3">
    <source>
        <dbReference type="Proteomes" id="UP000268313"/>
    </source>
</evidence>
<evidence type="ECO:0000259" key="1">
    <source>
        <dbReference type="Pfam" id="PF01370"/>
    </source>
</evidence>
<organism evidence="2 3">
    <name type="scientific">Corallococcus carmarthensis</name>
    <dbReference type="NCBI Taxonomy" id="2316728"/>
    <lineage>
        <taxon>Bacteria</taxon>
        <taxon>Pseudomonadati</taxon>
        <taxon>Myxococcota</taxon>
        <taxon>Myxococcia</taxon>
        <taxon>Myxococcales</taxon>
        <taxon>Cystobacterineae</taxon>
        <taxon>Myxococcaceae</taxon>
        <taxon>Corallococcus</taxon>
    </lineage>
</organism>
<dbReference type="GO" id="GO:0004029">
    <property type="term" value="F:aldehyde dehydrogenase (NAD+) activity"/>
    <property type="evidence" value="ECO:0007669"/>
    <property type="project" value="TreeGrafter"/>
</dbReference>
<dbReference type="GO" id="GO:0005737">
    <property type="term" value="C:cytoplasm"/>
    <property type="evidence" value="ECO:0007669"/>
    <property type="project" value="TreeGrafter"/>
</dbReference>
<dbReference type="Pfam" id="PF01370">
    <property type="entry name" value="Epimerase"/>
    <property type="match status" value="1"/>
</dbReference>
<dbReference type="InterPro" id="IPR036291">
    <property type="entry name" value="NAD(P)-bd_dom_sf"/>
</dbReference>
<protein>
    <submittedName>
        <fullName evidence="2">NAD-dependent epimerase/dehydratase family protein</fullName>
    </submittedName>
</protein>
<gene>
    <name evidence="2" type="ORF">D7X32_33765</name>
</gene>
<accession>A0A3A8JPH5</accession>
<dbReference type="PANTHER" id="PTHR48079:SF6">
    <property type="entry name" value="NAD(P)-BINDING DOMAIN-CONTAINING PROTEIN-RELATED"/>
    <property type="match status" value="1"/>
</dbReference>
<sequence>MRILVTGATGYIGGAVVDALKRAGHQVLGLARSDEARSKLTAKGVQAVQGDLKDPAGLAAAVKDVDAVLWTATSNDKDVDAPAVAAVLGALQGTNKTFLYTSGVWVHGHTQGVANEDAPLNSTPIVAWRPAVEQRALNTPGVRGIVIRPGVVYGNGTGIPAMLTGSVKDSGSVTYVGTGENHWAVVFVDDLADLYVRALEKAPAGTVLLATQGPGVKVKDAAQAASEGAGVAGKTTAWPLEEARKQFGPFADALALDQRFTSEKAEKLLGWAPKGPSLLEELRSGSYARR</sequence>
<evidence type="ECO:0000313" key="2">
    <source>
        <dbReference type="EMBL" id="RKG97135.1"/>
    </source>
</evidence>
<reference evidence="3" key="1">
    <citation type="submission" date="2018-09" db="EMBL/GenBank/DDBJ databases">
        <authorList>
            <person name="Livingstone P.G."/>
            <person name="Whitworth D.E."/>
        </authorList>
    </citation>
    <scope>NUCLEOTIDE SEQUENCE [LARGE SCALE GENOMIC DNA]</scope>
    <source>
        <strain evidence="3">CA043D</strain>
    </source>
</reference>